<comment type="caution">
    <text evidence="5">The sequence shown here is derived from an EMBL/GenBank/DDBJ whole genome shotgun (WGS) entry which is preliminary data.</text>
</comment>
<proteinExistence type="predicted"/>
<feature type="transmembrane region" description="Helical" evidence="4">
    <location>
        <begin position="12"/>
        <end position="32"/>
    </location>
</feature>
<sequence>MRKIAQFFSSIFFVRYTVLFFIRIQSLFVRVLSNLKFKALVKNSGDSLCHYTTEIKHGENITIGNYCRIGKYSSLGAMSPITIGNDVTLSRGVILETAGLDFSTQQPYKHISKPIVIEDGVWLGTNVMVLGGVTIGKNAIIGAGAVITKNVNESEIIVGAKNRVL</sequence>
<dbReference type="RefSeq" id="WP_106462405.1">
    <property type="nucleotide sequence ID" value="NZ_PXOQ01000007.1"/>
</dbReference>
<dbReference type="EMBL" id="PXOQ01000007">
    <property type="protein sequence ID" value="PSG90265.1"/>
    <property type="molecule type" value="Genomic_DNA"/>
</dbReference>
<keyword evidence="4" id="KW-0812">Transmembrane</keyword>
<name>A0A2T1NCU9_9FLAO</name>
<reference evidence="5 6" key="1">
    <citation type="submission" date="2018-03" db="EMBL/GenBank/DDBJ databases">
        <title>Mesoflavibacter sp. HG37 and Mesoflavibacter sp. HG96 sp.nov., two marine bacteria isolated from seawater of Western Pacific Ocean.</title>
        <authorList>
            <person name="Cheng H."/>
            <person name="Wu Y.-H."/>
            <person name="Guo L.-L."/>
            <person name="Xu X.-W."/>
        </authorList>
    </citation>
    <scope>NUCLEOTIDE SEQUENCE [LARGE SCALE GENOMIC DNA]</scope>
    <source>
        <strain evidence="5 6">KCTC 32269</strain>
    </source>
</reference>
<keyword evidence="3 5" id="KW-0012">Acyltransferase</keyword>
<evidence type="ECO:0000256" key="2">
    <source>
        <dbReference type="ARBA" id="ARBA00022737"/>
    </source>
</evidence>
<dbReference type="Gene3D" id="2.160.10.10">
    <property type="entry name" value="Hexapeptide repeat proteins"/>
    <property type="match status" value="1"/>
</dbReference>
<dbReference type="InterPro" id="IPR001451">
    <property type="entry name" value="Hexapep"/>
</dbReference>
<dbReference type="AlphaFoldDB" id="A0A2T1NCU9"/>
<keyword evidence="1 5" id="KW-0808">Transferase</keyword>
<dbReference type="PANTHER" id="PTHR23416">
    <property type="entry name" value="SIALIC ACID SYNTHASE-RELATED"/>
    <property type="match status" value="1"/>
</dbReference>
<keyword evidence="4" id="KW-0472">Membrane</keyword>
<keyword evidence="2" id="KW-0677">Repeat</keyword>
<keyword evidence="6" id="KW-1185">Reference proteome</keyword>
<dbReference type="GO" id="GO:0016746">
    <property type="term" value="F:acyltransferase activity"/>
    <property type="evidence" value="ECO:0007669"/>
    <property type="project" value="UniProtKB-KW"/>
</dbReference>
<evidence type="ECO:0000313" key="6">
    <source>
        <dbReference type="Proteomes" id="UP000238426"/>
    </source>
</evidence>
<dbReference type="SUPFAM" id="SSF51161">
    <property type="entry name" value="Trimeric LpxA-like enzymes"/>
    <property type="match status" value="1"/>
</dbReference>
<keyword evidence="4" id="KW-1133">Transmembrane helix</keyword>
<evidence type="ECO:0000313" key="5">
    <source>
        <dbReference type="EMBL" id="PSG90265.1"/>
    </source>
</evidence>
<dbReference type="CDD" id="cd04647">
    <property type="entry name" value="LbH_MAT_like"/>
    <property type="match status" value="1"/>
</dbReference>
<accession>A0A2T1NCU9</accession>
<dbReference type="Pfam" id="PF00132">
    <property type="entry name" value="Hexapep"/>
    <property type="match status" value="1"/>
</dbReference>
<evidence type="ECO:0000256" key="1">
    <source>
        <dbReference type="ARBA" id="ARBA00022679"/>
    </source>
</evidence>
<dbReference type="OrthoDB" id="9814490at2"/>
<dbReference type="InterPro" id="IPR011004">
    <property type="entry name" value="Trimer_LpxA-like_sf"/>
</dbReference>
<dbReference type="InterPro" id="IPR018357">
    <property type="entry name" value="Hexapep_transf_CS"/>
</dbReference>
<evidence type="ECO:0000256" key="3">
    <source>
        <dbReference type="ARBA" id="ARBA00023315"/>
    </source>
</evidence>
<dbReference type="PROSITE" id="PS00101">
    <property type="entry name" value="HEXAPEP_TRANSFERASES"/>
    <property type="match status" value="1"/>
</dbReference>
<dbReference type="Pfam" id="PF14602">
    <property type="entry name" value="Hexapep_2"/>
    <property type="match status" value="1"/>
</dbReference>
<evidence type="ECO:0000256" key="4">
    <source>
        <dbReference type="SAM" id="Phobius"/>
    </source>
</evidence>
<protein>
    <submittedName>
        <fullName evidence="5">Acyltransferase</fullName>
    </submittedName>
</protein>
<organism evidence="5 6">
    <name type="scientific">Aurantibacter aestuarii</name>
    <dbReference type="NCBI Taxonomy" id="1266046"/>
    <lineage>
        <taxon>Bacteria</taxon>
        <taxon>Pseudomonadati</taxon>
        <taxon>Bacteroidota</taxon>
        <taxon>Flavobacteriia</taxon>
        <taxon>Flavobacteriales</taxon>
        <taxon>Flavobacteriaceae</taxon>
        <taxon>Aurantibacter</taxon>
    </lineage>
</organism>
<dbReference type="InterPro" id="IPR051159">
    <property type="entry name" value="Hexapeptide_acetyltransf"/>
</dbReference>
<gene>
    <name evidence="5" type="ORF">C7H52_03005</name>
</gene>
<dbReference type="Proteomes" id="UP000238426">
    <property type="component" value="Unassembled WGS sequence"/>
</dbReference>